<feature type="domain" description="Phospholipase A2-like" evidence="2">
    <location>
        <begin position="146"/>
        <end position="209"/>
    </location>
</feature>
<reference evidence="3" key="1">
    <citation type="submission" date="2020-09" db="EMBL/GenBank/DDBJ databases">
        <authorList>
            <person name="Dai Z."/>
            <person name="Yang S."/>
            <person name="Zhang W."/>
        </authorList>
    </citation>
    <scope>NUCLEOTIDE SEQUENCE</scope>
    <source>
        <strain evidence="3">Rbu21par01</strain>
    </source>
</reference>
<accession>A0A9Y1EIH8</accession>
<dbReference type="Pfam" id="PF08398">
    <property type="entry name" value="Phospholip_A2_4"/>
    <property type="match status" value="1"/>
</dbReference>
<evidence type="ECO:0000259" key="2">
    <source>
        <dbReference type="Pfam" id="PF08398"/>
    </source>
</evidence>
<sequence>MSSELRRRVVPNFDPEFFEKTNNLPFPKHTNKLRNNYNKFINRFNPTGYQQLPESDIAETSFNTEPISESEFSEFVNPVESSSFGIEEGATLLGSQAVASASVPLIGGSASVLGTGGSIATGILGATAIAGGAIAAKKIIDRVEEKGLTLPNSDFIGPGNPIPIGAAKNPSDQIAKEHDVAYQNAKHVDDIKKADLEAIKAFNTEYSKSGDTYAKVGEIGLNIKSKIEEHIGVQYPSGLNRKRQGDPNKSGGVLHDKVKSEYGSTEKS</sequence>
<dbReference type="InterPro" id="IPR013607">
    <property type="entry name" value="Phospholipase_A2-like"/>
</dbReference>
<reference evidence="3" key="2">
    <citation type="journal article" date="2022" name="Gigascience">
        <title>Parvovirus dark matter in the cloaca of wild birds.</title>
        <authorList>
            <person name="Dai Z."/>
            <person name="Wang H."/>
            <person name="Wu H."/>
            <person name="Zhang Q."/>
            <person name="Ji L."/>
            <person name="Wang X."/>
            <person name="Shen Q."/>
            <person name="Yang S."/>
            <person name="Ma X."/>
            <person name="Shan T."/>
            <person name="Zhang W."/>
        </authorList>
    </citation>
    <scope>NUCLEOTIDE SEQUENCE</scope>
    <source>
        <strain evidence="3">Rbu21par01</strain>
    </source>
</reference>
<feature type="region of interest" description="Disordered" evidence="1">
    <location>
        <begin position="234"/>
        <end position="268"/>
    </location>
</feature>
<dbReference type="GO" id="GO:0005198">
    <property type="term" value="F:structural molecule activity"/>
    <property type="evidence" value="ECO:0007669"/>
    <property type="project" value="InterPro"/>
</dbReference>
<evidence type="ECO:0000313" key="3">
    <source>
        <dbReference type="EMBL" id="QTZ83149.1"/>
    </source>
</evidence>
<dbReference type="EMBL" id="MW046415">
    <property type="protein sequence ID" value="QTZ83149.1"/>
    <property type="molecule type" value="Genomic_DNA"/>
</dbReference>
<name>A0A9Y1EIH8_9VIRU</name>
<organism evidence="3">
    <name type="scientific">Emberiza rustica ambidensovirus</name>
    <dbReference type="NCBI Taxonomy" id="2794445"/>
    <lineage>
        <taxon>Viruses</taxon>
        <taxon>Monodnaviria</taxon>
        <taxon>Shotokuvirae</taxon>
        <taxon>Cossaviricota</taxon>
        <taxon>Quintoviricetes</taxon>
        <taxon>Piccovirales</taxon>
        <taxon>Parvoviridae</taxon>
        <taxon>Densovirinae</taxon>
        <taxon>Ambidensovirus</taxon>
    </lineage>
</organism>
<proteinExistence type="predicted"/>
<feature type="compositionally biased region" description="Basic and acidic residues" evidence="1">
    <location>
        <begin position="254"/>
        <end position="268"/>
    </location>
</feature>
<protein>
    <recommendedName>
        <fullName evidence="2">Phospholipase A2-like domain-containing protein</fullName>
    </recommendedName>
</protein>
<evidence type="ECO:0000256" key="1">
    <source>
        <dbReference type="SAM" id="MobiDB-lite"/>
    </source>
</evidence>